<keyword evidence="5" id="KW-1185">Reference proteome</keyword>
<evidence type="ECO:0000256" key="2">
    <source>
        <dbReference type="SAM" id="SignalP"/>
    </source>
</evidence>
<protein>
    <submittedName>
        <fullName evidence="4">Dipeptidyl aminopeptidase/acylaminoacyl peptidase</fullName>
    </submittedName>
</protein>
<dbReference type="GO" id="GO:0004252">
    <property type="term" value="F:serine-type endopeptidase activity"/>
    <property type="evidence" value="ECO:0007669"/>
    <property type="project" value="TreeGrafter"/>
</dbReference>
<name>A0A345UJF2_9BACT</name>
<proteinExistence type="predicted"/>
<feature type="domain" description="Peptidase S9 prolyl oligopeptidase catalytic" evidence="3">
    <location>
        <begin position="470"/>
        <end position="673"/>
    </location>
</feature>
<keyword evidence="4" id="KW-0031">Aminopeptidase</keyword>
<dbReference type="SUPFAM" id="SSF53474">
    <property type="entry name" value="alpha/beta-Hydrolases"/>
    <property type="match status" value="1"/>
</dbReference>
<reference evidence="4 5" key="1">
    <citation type="submission" date="2018-03" db="EMBL/GenBank/DDBJ databases">
        <title>Phenotypic and genomic properties of Cyclonatronum proteinivorum gen. nov., sp. nov., a haloalkaliphilic bacteroidete from soda lakes possessing Na+-translocating rhodopsin.</title>
        <authorList>
            <person name="Toshchakov S.V."/>
            <person name="Korzhenkov A."/>
            <person name="Samarov N.I."/>
            <person name="Kublanov I.V."/>
            <person name="Muntyan M.S."/>
            <person name="Sorokin D.Y."/>
        </authorList>
    </citation>
    <scope>NUCLEOTIDE SEQUENCE [LARGE SCALE GENOMIC DNA]</scope>
    <source>
        <strain evidence="4 5">Omega</strain>
    </source>
</reference>
<dbReference type="Pfam" id="PF00326">
    <property type="entry name" value="Peptidase_S9"/>
    <property type="match status" value="1"/>
</dbReference>
<dbReference type="Proteomes" id="UP000254808">
    <property type="component" value="Chromosome"/>
</dbReference>
<sequence length="674" mass="74846">MKRYSPFLFRFLPALLFIGLLSTAVSHPSATLQLQAQHAGLSAEDVVAVRTVSAAVMSPDGRHVAYTVTRPPLEDADRARSTVELFIVAAGGGDPVPVITHPQSASAPQWLPDGRLAFTARLTDHSNQVQVYAVNAAAENLEKLTNAETGVMQFAVSADGSTLIYRSRDAETEEQRQRRSLGYDMMVFSDAPRAIRLFAQPLDTPESRALTPDGWLVQDFAVSPNGDEAIVRKTTNPLADYDLMFSELHRVNLNTGAHSLLTETAGKLGAIRYSPDGAQIAFLGAKVFSDPLPQRIFVLNRDGSNVRDITPDDYHGTIEWIGWKDNRNIWFTAVESTRTTLNEIAATGGRISRIAGGELEIFSGISPDARGRTFAAAVNQRTHPGEAFVGSFRNGTFTRLTHHNSWLSERSLGRQETVRWYASDGHWMEGVLVYPVGYEEGERYPLAVLPHGGPEGVDLDGWNTRALYPVHFLAANGYVVFMPNYRGSAGRGSWFTMANHRDLGGREFEDVLLGIDFLEDKGLIDPDRVGMSGTSYGGYFSAWAGTRHSYRFAAAITFAGLSNWISFTGTTDIPVEMMHTHWDLSIFDNMGQYWDRSPVAHLENARTPILVATGLADERVHPEQAIQLYNFLRLREVPTDLILYPRQPHGLLERAHQLDFMARVLDWFDTYLKD</sequence>
<organism evidence="4 5">
    <name type="scientific">Cyclonatronum proteinivorum</name>
    <dbReference type="NCBI Taxonomy" id="1457365"/>
    <lineage>
        <taxon>Bacteria</taxon>
        <taxon>Pseudomonadati</taxon>
        <taxon>Balneolota</taxon>
        <taxon>Balneolia</taxon>
        <taxon>Balneolales</taxon>
        <taxon>Cyclonatronaceae</taxon>
        <taxon>Cyclonatronum</taxon>
    </lineage>
</organism>
<dbReference type="SUPFAM" id="SSF82171">
    <property type="entry name" value="DPP6 N-terminal domain-like"/>
    <property type="match status" value="1"/>
</dbReference>
<dbReference type="GO" id="GO:0006508">
    <property type="term" value="P:proteolysis"/>
    <property type="evidence" value="ECO:0007669"/>
    <property type="project" value="InterPro"/>
</dbReference>
<dbReference type="PANTHER" id="PTHR42776:SF27">
    <property type="entry name" value="DIPEPTIDYL PEPTIDASE FAMILY MEMBER 6"/>
    <property type="match status" value="1"/>
</dbReference>
<evidence type="ECO:0000259" key="3">
    <source>
        <dbReference type="Pfam" id="PF00326"/>
    </source>
</evidence>
<keyword evidence="4" id="KW-0645">Protease</keyword>
<gene>
    <name evidence="4" type="ORF">CYPRO_1348</name>
</gene>
<dbReference type="Gene3D" id="2.120.10.30">
    <property type="entry name" value="TolB, C-terminal domain"/>
    <property type="match status" value="2"/>
</dbReference>
<dbReference type="InterPro" id="IPR001375">
    <property type="entry name" value="Peptidase_S9_cat"/>
</dbReference>
<dbReference type="InterPro" id="IPR029058">
    <property type="entry name" value="AB_hydrolase_fold"/>
</dbReference>
<dbReference type="RefSeq" id="WP_114983873.1">
    <property type="nucleotide sequence ID" value="NZ_CP027806.1"/>
</dbReference>
<evidence type="ECO:0000313" key="5">
    <source>
        <dbReference type="Proteomes" id="UP000254808"/>
    </source>
</evidence>
<dbReference type="Gene3D" id="3.40.50.1820">
    <property type="entry name" value="alpha/beta hydrolase"/>
    <property type="match status" value="1"/>
</dbReference>
<dbReference type="OrthoDB" id="9812921at2"/>
<evidence type="ECO:0000313" key="4">
    <source>
        <dbReference type="EMBL" id="AXJ00604.1"/>
    </source>
</evidence>
<dbReference type="KEGG" id="cprv:CYPRO_1348"/>
<keyword evidence="2" id="KW-0732">Signal</keyword>
<dbReference type="GO" id="GO:0004177">
    <property type="term" value="F:aminopeptidase activity"/>
    <property type="evidence" value="ECO:0007669"/>
    <property type="project" value="UniProtKB-KW"/>
</dbReference>
<feature type="signal peptide" evidence="2">
    <location>
        <begin position="1"/>
        <end position="26"/>
    </location>
</feature>
<dbReference type="InterPro" id="IPR011042">
    <property type="entry name" value="6-blade_b-propeller_TolB-like"/>
</dbReference>
<dbReference type="EMBL" id="CP027806">
    <property type="protein sequence ID" value="AXJ00604.1"/>
    <property type="molecule type" value="Genomic_DNA"/>
</dbReference>
<keyword evidence="1" id="KW-0378">Hydrolase</keyword>
<evidence type="ECO:0000256" key="1">
    <source>
        <dbReference type="ARBA" id="ARBA00022801"/>
    </source>
</evidence>
<accession>A0A345UJF2</accession>
<dbReference type="AlphaFoldDB" id="A0A345UJF2"/>
<dbReference type="PANTHER" id="PTHR42776">
    <property type="entry name" value="SERINE PEPTIDASE S9 FAMILY MEMBER"/>
    <property type="match status" value="1"/>
</dbReference>
<feature type="chain" id="PRO_5017014794" evidence="2">
    <location>
        <begin position="27"/>
        <end position="674"/>
    </location>
</feature>